<comment type="caution">
    <text evidence="1">The sequence shown here is derived from an EMBL/GenBank/DDBJ whole genome shotgun (WGS) entry which is preliminary data.</text>
</comment>
<name>A0A0C1Z282_9VIBR</name>
<gene>
    <name evidence="1" type="ORF">H735_28370</name>
</gene>
<evidence type="ECO:0008006" key="3">
    <source>
        <dbReference type="Google" id="ProtNLM"/>
    </source>
</evidence>
<sequence>MLSKVYDALEMESKDAPALPYYASMLKKLANVDPYECLLCKDGLEFVSFGAGESRKELIRQTVLEGQLRSA</sequence>
<evidence type="ECO:0000313" key="2">
    <source>
        <dbReference type="Proteomes" id="UP000031586"/>
    </source>
</evidence>
<organism evidence="1 2">
    <name type="scientific">Vibrio owensii CAIM 1854 = LMG 25443</name>
    <dbReference type="NCBI Taxonomy" id="1229493"/>
    <lineage>
        <taxon>Bacteria</taxon>
        <taxon>Pseudomonadati</taxon>
        <taxon>Pseudomonadota</taxon>
        <taxon>Gammaproteobacteria</taxon>
        <taxon>Vibrionales</taxon>
        <taxon>Vibrionaceae</taxon>
        <taxon>Vibrio</taxon>
    </lineage>
</organism>
<dbReference type="PATRIC" id="fig|1229493.5.peg.5492"/>
<accession>A0A0C1Z282</accession>
<evidence type="ECO:0000313" key="1">
    <source>
        <dbReference type="EMBL" id="KIF46851.1"/>
    </source>
</evidence>
<dbReference type="EMBL" id="JPRD01000070">
    <property type="protein sequence ID" value="KIF46851.1"/>
    <property type="molecule type" value="Genomic_DNA"/>
</dbReference>
<dbReference type="AlphaFoldDB" id="A0A0C1Z282"/>
<dbReference type="Proteomes" id="UP000031586">
    <property type="component" value="Unassembled WGS sequence"/>
</dbReference>
<protein>
    <recommendedName>
        <fullName evidence="3">Transposase</fullName>
    </recommendedName>
</protein>
<proteinExistence type="predicted"/>
<reference evidence="1 2" key="1">
    <citation type="submission" date="2014-07" db="EMBL/GenBank/DDBJ databases">
        <title>Unique and conserved regions in Vibrio harveyi and related species in comparison with the shrimp pathogen Vibrio harveyi CAIM 1792.</title>
        <authorList>
            <person name="Espinoza-Valles I."/>
            <person name="Vora G."/>
            <person name="Leekitcharoenphon P."/>
            <person name="Ussery D."/>
            <person name="Hoj L."/>
            <person name="Gomez-Gil B."/>
        </authorList>
    </citation>
    <scope>NUCLEOTIDE SEQUENCE [LARGE SCALE GENOMIC DNA]</scope>
    <source>
        <strain evidence="2">CAIM 1854 / LMG 25443</strain>
    </source>
</reference>